<protein>
    <submittedName>
        <fullName evidence="1">Uncharacterized protein</fullName>
    </submittedName>
</protein>
<organism evidence="1 2">
    <name type="scientific">Aspergillus brasiliensis (strain CBS 101740 / IMI 381727 / IBT 21946)</name>
    <dbReference type="NCBI Taxonomy" id="767769"/>
    <lineage>
        <taxon>Eukaryota</taxon>
        <taxon>Fungi</taxon>
        <taxon>Dikarya</taxon>
        <taxon>Ascomycota</taxon>
        <taxon>Pezizomycotina</taxon>
        <taxon>Eurotiomycetes</taxon>
        <taxon>Eurotiomycetidae</taxon>
        <taxon>Eurotiales</taxon>
        <taxon>Aspergillaceae</taxon>
        <taxon>Aspergillus</taxon>
        <taxon>Aspergillus subgen. Circumdati</taxon>
    </lineage>
</organism>
<dbReference type="RefSeq" id="XP_067479992.1">
    <property type="nucleotide sequence ID" value="XM_067622685.1"/>
</dbReference>
<dbReference type="VEuPathDB" id="FungiDB:ASPBRDRAFT_29669"/>
<sequence>MYASDLALTGEYPPAIYRGIEDIARAIAALTERLERQNVSQYLSYKPVTPEDFDYIEQNRDELGSTVRLTYYEKINTLIVKIPTPEFEIAHVNIGLETYGQLRSMNIPRVFEGLGARRCKGHNSSKEADSSYKNYLIRPGTTAWPTFVIESGVSESWERLKMDVSWWIAESRGTVNLILLVKVKLEDKSILIEKYVPKVRKYPYTRSQTSTEPHYVPELVSQTEIRCAETPRRVSGAIPLVLGFEDLMDRPPVTPEKDVEFDVDSLQGLGGFVFPP</sequence>
<dbReference type="EMBL" id="KV878683">
    <property type="protein sequence ID" value="OJJ72744.1"/>
    <property type="molecule type" value="Genomic_DNA"/>
</dbReference>
<accession>A0A1L9UM15</accession>
<evidence type="ECO:0000313" key="2">
    <source>
        <dbReference type="Proteomes" id="UP000184499"/>
    </source>
</evidence>
<dbReference type="Proteomes" id="UP000184499">
    <property type="component" value="Unassembled WGS sequence"/>
</dbReference>
<name>A0A1L9UM15_ASPBC</name>
<dbReference type="AlphaFoldDB" id="A0A1L9UM15"/>
<proteinExistence type="predicted"/>
<evidence type="ECO:0000313" key="1">
    <source>
        <dbReference type="EMBL" id="OJJ72744.1"/>
    </source>
</evidence>
<reference evidence="2" key="1">
    <citation type="journal article" date="2017" name="Genome Biol.">
        <title>Comparative genomics reveals high biological diversity and specific adaptations in the industrially and medically important fungal genus Aspergillus.</title>
        <authorList>
            <person name="de Vries R.P."/>
            <person name="Riley R."/>
            <person name="Wiebenga A."/>
            <person name="Aguilar-Osorio G."/>
            <person name="Amillis S."/>
            <person name="Uchima C.A."/>
            <person name="Anderluh G."/>
            <person name="Asadollahi M."/>
            <person name="Askin M."/>
            <person name="Barry K."/>
            <person name="Battaglia E."/>
            <person name="Bayram O."/>
            <person name="Benocci T."/>
            <person name="Braus-Stromeyer S.A."/>
            <person name="Caldana C."/>
            <person name="Canovas D."/>
            <person name="Cerqueira G.C."/>
            <person name="Chen F."/>
            <person name="Chen W."/>
            <person name="Choi C."/>
            <person name="Clum A."/>
            <person name="Dos Santos R.A."/>
            <person name="Damasio A.R."/>
            <person name="Diallinas G."/>
            <person name="Emri T."/>
            <person name="Fekete E."/>
            <person name="Flipphi M."/>
            <person name="Freyberg S."/>
            <person name="Gallo A."/>
            <person name="Gournas C."/>
            <person name="Habgood R."/>
            <person name="Hainaut M."/>
            <person name="Harispe M.L."/>
            <person name="Henrissat B."/>
            <person name="Hilden K.S."/>
            <person name="Hope R."/>
            <person name="Hossain A."/>
            <person name="Karabika E."/>
            <person name="Karaffa L."/>
            <person name="Karanyi Z."/>
            <person name="Krasevec N."/>
            <person name="Kuo A."/>
            <person name="Kusch H."/>
            <person name="LaButti K."/>
            <person name="Lagendijk E.L."/>
            <person name="Lapidus A."/>
            <person name="Levasseur A."/>
            <person name="Lindquist E."/>
            <person name="Lipzen A."/>
            <person name="Logrieco A.F."/>
            <person name="MacCabe A."/>
            <person name="Maekelae M.R."/>
            <person name="Malavazi I."/>
            <person name="Melin P."/>
            <person name="Meyer V."/>
            <person name="Mielnichuk N."/>
            <person name="Miskei M."/>
            <person name="Molnar A.P."/>
            <person name="Mule G."/>
            <person name="Ngan C.Y."/>
            <person name="Orejas M."/>
            <person name="Orosz E."/>
            <person name="Ouedraogo J.P."/>
            <person name="Overkamp K.M."/>
            <person name="Park H.-S."/>
            <person name="Perrone G."/>
            <person name="Piumi F."/>
            <person name="Punt P.J."/>
            <person name="Ram A.F."/>
            <person name="Ramon A."/>
            <person name="Rauscher S."/>
            <person name="Record E."/>
            <person name="Riano-Pachon D.M."/>
            <person name="Robert V."/>
            <person name="Roehrig J."/>
            <person name="Ruller R."/>
            <person name="Salamov A."/>
            <person name="Salih N.S."/>
            <person name="Samson R.A."/>
            <person name="Sandor E."/>
            <person name="Sanguinetti M."/>
            <person name="Schuetze T."/>
            <person name="Sepcic K."/>
            <person name="Shelest E."/>
            <person name="Sherlock G."/>
            <person name="Sophianopoulou V."/>
            <person name="Squina F.M."/>
            <person name="Sun H."/>
            <person name="Susca A."/>
            <person name="Todd R.B."/>
            <person name="Tsang A."/>
            <person name="Unkles S.E."/>
            <person name="van de Wiele N."/>
            <person name="van Rossen-Uffink D."/>
            <person name="Oliveira J.V."/>
            <person name="Vesth T.C."/>
            <person name="Visser J."/>
            <person name="Yu J.-H."/>
            <person name="Zhou M."/>
            <person name="Andersen M.R."/>
            <person name="Archer D.B."/>
            <person name="Baker S.E."/>
            <person name="Benoit I."/>
            <person name="Brakhage A.A."/>
            <person name="Braus G.H."/>
            <person name="Fischer R."/>
            <person name="Frisvad J.C."/>
            <person name="Goldman G.H."/>
            <person name="Houbraken J."/>
            <person name="Oakley B."/>
            <person name="Pocsi I."/>
            <person name="Scazzocchio C."/>
            <person name="Seiboth B."/>
            <person name="vanKuyk P.A."/>
            <person name="Wortman J."/>
            <person name="Dyer P.S."/>
            <person name="Grigoriev I.V."/>
        </authorList>
    </citation>
    <scope>NUCLEOTIDE SEQUENCE [LARGE SCALE GENOMIC DNA]</scope>
    <source>
        <strain evidence="2">CBS 101740 / IMI 381727 / IBT 21946</strain>
    </source>
</reference>
<dbReference type="OrthoDB" id="76567at2759"/>
<dbReference type="GeneID" id="93575173"/>
<gene>
    <name evidence="1" type="ORF">ASPBRDRAFT_29669</name>
</gene>
<keyword evidence="2" id="KW-1185">Reference proteome</keyword>
<dbReference type="OMA" id="EPLIIRF"/>
<dbReference type="STRING" id="767769.A0A1L9UM15"/>